<organism evidence="1 2">
    <name type="scientific">Portunus trituberculatus</name>
    <name type="common">Swimming crab</name>
    <name type="synonym">Neptunus trituberculatus</name>
    <dbReference type="NCBI Taxonomy" id="210409"/>
    <lineage>
        <taxon>Eukaryota</taxon>
        <taxon>Metazoa</taxon>
        <taxon>Ecdysozoa</taxon>
        <taxon>Arthropoda</taxon>
        <taxon>Crustacea</taxon>
        <taxon>Multicrustacea</taxon>
        <taxon>Malacostraca</taxon>
        <taxon>Eumalacostraca</taxon>
        <taxon>Eucarida</taxon>
        <taxon>Decapoda</taxon>
        <taxon>Pleocyemata</taxon>
        <taxon>Brachyura</taxon>
        <taxon>Eubrachyura</taxon>
        <taxon>Portunoidea</taxon>
        <taxon>Portunidae</taxon>
        <taxon>Portuninae</taxon>
        <taxon>Portunus</taxon>
    </lineage>
</organism>
<dbReference type="EMBL" id="VSRR010012934">
    <property type="protein sequence ID" value="MPC55157.1"/>
    <property type="molecule type" value="Genomic_DNA"/>
</dbReference>
<dbReference type="Proteomes" id="UP000324222">
    <property type="component" value="Unassembled WGS sequence"/>
</dbReference>
<gene>
    <name evidence="1" type="ORF">E2C01_049088</name>
</gene>
<dbReference type="AlphaFoldDB" id="A0A5B7GCW7"/>
<reference evidence="1 2" key="1">
    <citation type="submission" date="2019-05" db="EMBL/GenBank/DDBJ databases">
        <title>Another draft genome of Portunus trituberculatus and its Hox gene families provides insights of decapod evolution.</title>
        <authorList>
            <person name="Jeong J.-H."/>
            <person name="Song I."/>
            <person name="Kim S."/>
            <person name="Choi T."/>
            <person name="Kim D."/>
            <person name="Ryu S."/>
            <person name="Kim W."/>
        </authorList>
    </citation>
    <scope>NUCLEOTIDE SEQUENCE [LARGE SCALE GENOMIC DNA]</scope>
    <source>
        <tissue evidence="1">Muscle</tissue>
    </source>
</reference>
<evidence type="ECO:0000313" key="2">
    <source>
        <dbReference type="Proteomes" id="UP000324222"/>
    </source>
</evidence>
<sequence>MNRFLSKMVKSHGTIRKRKERNSIFTNNLEKELAREKLTTDSIVEKVTYRCNSSLGEPGHDKKQR</sequence>
<evidence type="ECO:0000313" key="1">
    <source>
        <dbReference type="EMBL" id="MPC55157.1"/>
    </source>
</evidence>
<comment type="caution">
    <text evidence="1">The sequence shown here is derived from an EMBL/GenBank/DDBJ whole genome shotgun (WGS) entry which is preliminary data.</text>
</comment>
<protein>
    <submittedName>
        <fullName evidence="1">Uncharacterized protein</fullName>
    </submittedName>
</protein>
<name>A0A5B7GCW7_PORTR</name>
<keyword evidence="2" id="KW-1185">Reference proteome</keyword>
<proteinExistence type="predicted"/>
<accession>A0A5B7GCW7</accession>